<keyword evidence="1 5" id="KW-0489">Methyltransferase</keyword>
<dbReference type="UniPathway" id="UPA00232"/>
<dbReference type="HAMAP" id="MF_00472">
    <property type="entry name" value="UbiG"/>
    <property type="match status" value="1"/>
</dbReference>
<protein>
    <recommendedName>
        <fullName evidence="5">Ubiquinone biosynthesis O-methyltransferase</fullName>
    </recommendedName>
    <alternativeName>
        <fullName evidence="5">2-polyprenyl-6-hydroxyphenol methylase</fullName>
        <ecNumber evidence="5">2.1.1.222</ecNumber>
    </alternativeName>
    <alternativeName>
        <fullName evidence="5">3-demethylubiquinone 3-O-methyltransferase</fullName>
        <ecNumber evidence="5">2.1.1.64</ecNumber>
    </alternativeName>
</protein>
<dbReference type="GO" id="GO:0102208">
    <property type="term" value="F:2-polyprenyl-6-hydroxyphenol methylase activity"/>
    <property type="evidence" value="ECO:0007669"/>
    <property type="project" value="UniProtKB-EC"/>
</dbReference>
<sequence>MTKLQDHTSVDPQEIEKFSAIAAEWWDPSGKFKPLHQLNPTRLGYIRDLAARHFGKDPLSDQPLAGLSILDIGCGGGLLSEPLCRLGADVTAIDAAEKNIKTASTHAAENGLQINYRHTSAEDLAAEKQSFDVVLNMEVIEHVADVTSFSKAACALVKEGGAMVASTLNRTPKSYLMAILGAEYVLRWLPRGTHDWQKFLRPSELAGLLRAQGLDIGDMSGVVYNPVNGRWRLSRRDLDVNYMLFATKP</sequence>
<comment type="catalytic activity">
    <reaction evidence="5">
        <text>a 3-demethylubiquinol + S-adenosyl-L-methionine = a ubiquinol + S-adenosyl-L-homocysteine + H(+)</text>
        <dbReference type="Rhea" id="RHEA:44380"/>
        <dbReference type="Rhea" id="RHEA-COMP:9566"/>
        <dbReference type="Rhea" id="RHEA-COMP:10914"/>
        <dbReference type="ChEBI" id="CHEBI:15378"/>
        <dbReference type="ChEBI" id="CHEBI:17976"/>
        <dbReference type="ChEBI" id="CHEBI:57856"/>
        <dbReference type="ChEBI" id="CHEBI:59789"/>
        <dbReference type="ChEBI" id="CHEBI:84422"/>
        <dbReference type="EC" id="2.1.1.64"/>
    </reaction>
</comment>
<keyword evidence="4 5" id="KW-0949">S-adenosyl-L-methionine</keyword>
<name>A0A545T7N0_9PROT</name>
<evidence type="ECO:0000256" key="5">
    <source>
        <dbReference type="HAMAP-Rule" id="MF_00472"/>
    </source>
</evidence>
<feature type="binding site" evidence="5">
    <location>
        <position position="94"/>
    </location>
    <ligand>
        <name>S-adenosyl-L-methionine</name>
        <dbReference type="ChEBI" id="CHEBI:59789"/>
    </ligand>
</feature>
<dbReference type="RefSeq" id="WP_142899130.1">
    <property type="nucleotide sequence ID" value="NZ_ML660062.1"/>
</dbReference>
<dbReference type="EC" id="2.1.1.64" evidence="5"/>
<dbReference type="Pfam" id="PF08241">
    <property type="entry name" value="Methyltransf_11"/>
    <property type="match status" value="1"/>
</dbReference>
<comment type="pathway">
    <text evidence="5">Cofactor biosynthesis; ubiquinone biosynthesis.</text>
</comment>
<proteinExistence type="inferred from homology"/>
<dbReference type="EC" id="2.1.1.222" evidence="5"/>
<dbReference type="EMBL" id="VHSH01000011">
    <property type="protein sequence ID" value="TQV73230.1"/>
    <property type="molecule type" value="Genomic_DNA"/>
</dbReference>
<feature type="binding site" evidence="5">
    <location>
        <position position="137"/>
    </location>
    <ligand>
        <name>S-adenosyl-L-methionine</name>
        <dbReference type="ChEBI" id="CHEBI:59789"/>
    </ligand>
</feature>
<dbReference type="AlphaFoldDB" id="A0A545T7N0"/>
<evidence type="ECO:0000256" key="4">
    <source>
        <dbReference type="ARBA" id="ARBA00022691"/>
    </source>
</evidence>
<keyword evidence="8" id="KW-1185">Reference proteome</keyword>
<feature type="binding site" evidence="5">
    <location>
        <position position="73"/>
    </location>
    <ligand>
        <name>S-adenosyl-L-methionine</name>
        <dbReference type="ChEBI" id="CHEBI:59789"/>
    </ligand>
</feature>
<evidence type="ECO:0000259" key="6">
    <source>
        <dbReference type="Pfam" id="PF08241"/>
    </source>
</evidence>
<evidence type="ECO:0000256" key="3">
    <source>
        <dbReference type="ARBA" id="ARBA00022688"/>
    </source>
</evidence>
<keyword evidence="3 5" id="KW-0831">Ubiquinone biosynthesis</keyword>
<dbReference type="PANTHER" id="PTHR43464">
    <property type="entry name" value="METHYLTRANSFERASE"/>
    <property type="match status" value="1"/>
</dbReference>
<feature type="binding site" evidence="5">
    <location>
        <position position="42"/>
    </location>
    <ligand>
        <name>S-adenosyl-L-methionine</name>
        <dbReference type="ChEBI" id="CHEBI:59789"/>
    </ligand>
</feature>
<dbReference type="OrthoDB" id="9801538at2"/>
<evidence type="ECO:0000313" key="8">
    <source>
        <dbReference type="Proteomes" id="UP000315252"/>
    </source>
</evidence>
<dbReference type="InterPro" id="IPR029063">
    <property type="entry name" value="SAM-dependent_MTases_sf"/>
</dbReference>
<dbReference type="Proteomes" id="UP000315252">
    <property type="component" value="Unassembled WGS sequence"/>
</dbReference>
<evidence type="ECO:0000313" key="7">
    <source>
        <dbReference type="EMBL" id="TQV73230.1"/>
    </source>
</evidence>
<dbReference type="InterPro" id="IPR010233">
    <property type="entry name" value="UbiG_MeTrfase"/>
</dbReference>
<dbReference type="CDD" id="cd02440">
    <property type="entry name" value="AdoMet_MTases"/>
    <property type="match status" value="1"/>
</dbReference>
<reference evidence="7 8" key="1">
    <citation type="submission" date="2019-06" db="EMBL/GenBank/DDBJ databases">
        <title>Whole genome sequence for Rhodospirillaceae sp. R148.</title>
        <authorList>
            <person name="Wang G."/>
        </authorList>
    </citation>
    <scope>NUCLEOTIDE SEQUENCE [LARGE SCALE GENOMIC DNA]</scope>
    <source>
        <strain evidence="7 8">R148</strain>
    </source>
</reference>
<comment type="function">
    <text evidence="5">O-methyltransferase that catalyzes the 2 O-methylation steps in the ubiquinone biosynthetic pathway.</text>
</comment>
<comment type="similarity">
    <text evidence="5">Belongs to the methyltransferase superfamily. UbiG/COQ3 family.</text>
</comment>
<evidence type="ECO:0000256" key="1">
    <source>
        <dbReference type="ARBA" id="ARBA00022603"/>
    </source>
</evidence>
<evidence type="ECO:0000256" key="2">
    <source>
        <dbReference type="ARBA" id="ARBA00022679"/>
    </source>
</evidence>
<dbReference type="GO" id="GO:0061542">
    <property type="term" value="F:3-demethylubiquinol 3-O-methyltransferase activity"/>
    <property type="evidence" value="ECO:0007669"/>
    <property type="project" value="UniProtKB-UniRule"/>
</dbReference>
<dbReference type="InterPro" id="IPR013216">
    <property type="entry name" value="Methyltransf_11"/>
</dbReference>
<accession>A0A545T7N0</accession>
<comment type="catalytic activity">
    <reaction evidence="5">
        <text>a 3-(all-trans-polyprenyl)benzene-1,2-diol + S-adenosyl-L-methionine = a 2-methoxy-6-(all-trans-polyprenyl)phenol + S-adenosyl-L-homocysteine + H(+)</text>
        <dbReference type="Rhea" id="RHEA:31411"/>
        <dbReference type="Rhea" id="RHEA-COMP:9550"/>
        <dbReference type="Rhea" id="RHEA-COMP:9551"/>
        <dbReference type="ChEBI" id="CHEBI:15378"/>
        <dbReference type="ChEBI" id="CHEBI:57856"/>
        <dbReference type="ChEBI" id="CHEBI:59789"/>
        <dbReference type="ChEBI" id="CHEBI:62729"/>
        <dbReference type="ChEBI" id="CHEBI:62731"/>
        <dbReference type="EC" id="2.1.1.222"/>
    </reaction>
</comment>
<dbReference type="NCBIfam" id="TIGR01983">
    <property type="entry name" value="UbiG"/>
    <property type="match status" value="1"/>
</dbReference>
<gene>
    <name evidence="5 7" type="primary">ubiG</name>
    <name evidence="7" type="ORF">FKG95_24740</name>
</gene>
<feature type="domain" description="Methyltransferase type 11" evidence="6">
    <location>
        <begin position="70"/>
        <end position="164"/>
    </location>
</feature>
<dbReference type="GO" id="GO:0032259">
    <property type="term" value="P:methylation"/>
    <property type="evidence" value="ECO:0007669"/>
    <property type="project" value="UniProtKB-KW"/>
</dbReference>
<comment type="caution">
    <text evidence="7">The sequence shown here is derived from an EMBL/GenBank/DDBJ whole genome shotgun (WGS) entry which is preliminary data.</text>
</comment>
<dbReference type="GO" id="GO:0010420">
    <property type="term" value="F:polyprenyldihydroxybenzoate methyltransferase activity"/>
    <property type="evidence" value="ECO:0007669"/>
    <property type="project" value="InterPro"/>
</dbReference>
<keyword evidence="2 5" id="KW-0808">Transferase</keyword>
<dbReference type="PANTHER" id="PTHR43464:SF19">
    <property type="entry name" value="UBIQUINONE BIOSYNTHESIS O-METHYLTRANSFERASE, MITOCHONDRIAL"/>
    <property type="match status" value="1"/>
</dbReference>
<dbReference type="SUPFAM" id="SSF53335">
    <property type="entry name" value="S-adenosyl-L-methionine-dependent methyltransferases"/>
    <property type="match status" value="1"/>
</dbReference>
<dbReference type="Gene3D" id="3.40.50.150">
    <property type="entry name" value="Vaccinia Virus protein VP39"/>
    <property type="match status" value="1"/>
</dbReference>
<organism evidence="7 8">
    <name type="scientific">Denitrobaculum tricleocarpae</name>
    <dbReference type="NCBI Taxonomy" id="2591009"/>
    <lineage>
        <taxon>Bacteria</taxon>
        <taxon>Pseudomonadati</taxon>
        <taxon>Pseudomonadota</taxon>
        <taxon>Alphaproteobacteria</taxon>
        <taxon>Rhodospirillales</taxon>
        <taxon>Rhodospirillaceae</taxon>
        <taxon>Denitrobaculum</taxon>
    </lineage>
</organism>